<dbReference type="AlphaFoldDB" id="A0A1Y5SUY9"/>
<dbReference type="GO" id="GO:0009055">
    <property type="term" value="F:electron transfer activity"/>
    <property type="evidence" value="ECO:0007669"/>
    <property type="project" value="InterPro"/>
</dbReference>
<accession>A0A1Y5SUY9</accession>
<evidence type="ECO:0000256" key="5">
    <source>
        <dbReference type="ARBA" id="ARBA00023004"/>
    </source>
</evidence>
<evidence type="ECO:0000256" key="3">
    <source>
        <dbReference type="ARBA" id="ARBA00022723"/>
    </source>
</evidence>
<name>A0A1Y5SUY9_9RHOB</name>
<keyword evidence="4" id="KW-0249">Electron transport</keyword>
<dbReference type="InterPro" id="IPR002321">
    <property type="entry name" value="Cyt_c_II"/>
</dbReference>
<evidence type="ECO:0000256" key="6">
    <source>
        <dbReference type="PIRSR" id="PIRSR000027-1"/>
    </source>
</evidence>
<dbReference type="SUPFAM" id="SSF47175">
    <property type="entry name" value="Cytochromes"/>
    <property type="match status" value="1"/>
</dbReference>
<dbReference type="PIRSF" id="PIRSF000027">
    <property type="entry name" value="Cytc_c_prime"/>
    <property type="match status" value="1"/>
</dbReference>
<evidence type="ECO:0000313" key="8">
    <source>
        <dbReference type="EMBL" id="SLN48908.1"/>
    </source>
</evidence>
<dbReference type="RefSeq" id="WP_085869075.1">
    <property type="nucleotide sequence ID" value="NZ_FWFQ01000017.1"/>
</dbReference>
<dbReference type="GO" id="GO:0042597">
    <property type="term" value="C:periplasmic space"/>
    <property type="evidence" value="ECO:0007669"/>
    <property type="project" value="InterPro"/>
</dbReference>
<dbReference type="InterPro" id="IPR012127">
    <property type="entry name" value="Cyt_c_prime"/>
</dbReference>
<dbReference type="Proteomes" id="UP000193409">
    <property type="component" value="Unassembled WGS sequence"/>
</dbReference>
<sequence>MTTAATVFAATMAFAHSGVANEAVKARMEAMKAIGGATGTIGKMVQGKTDFDAAAAEAAAATIAEKAAMIPALFEAEEMDPESEAKPEIWTNWDDFVAKGSALEMAAKGLDTSSLDAMKAGFGAVGGACADCHKAYRVKK</sequence>
<dbReference type="PROSITE" id="PS51009">
    <property type="entry name" value="CYTCII"/>
    <property type="match status" value="1"/>
</dbReference>
<evidence type="ECO:0000256" key="7">
    <source>
        <dbReference type="PIRSR" id="PIRSR000027-2"/>
    </source>
</evidence>
<evidence type="ECO:0000256" key="2">
    <source>
        <dbReference type="ARBA" id="ARBA00022617"/>
    </source>
</evidence>
<keyword evidence="5 6" id="KW-0408">Iron</keyword>
<dbReference type="Gene3D" id="1.20.120.10">
    <property type="entry name" value="Cytochrome c/b562"/>
    <property type="match status" value="1"/>
</dbReference>
<proteinExistence type="predicted"/>
<keyword evidence="9" id="KW-1185">Reference proteome</keyword>
<dbReference type="Pfam" id="PF01322">
    <property type="entry name" value="Cytochrom_C_2"/>
    <property type="match status" value="1"/>
</dbReference>
<evidence type="ECO:0000256" key="4">
    <source>
        <dbReference type="ARBA" id="ARBA00022982"/>
    </source>
</evidence>
<dbReference type="InterPro" id="IPR010980">
    <property type="entry name" value="Cyt_c/b562"/>
</dbReference>
<evidence type="ECO:0000256" key="1">
    <source>
        <dbReference type="ARBA" id="ARBA00022448"/>
    </source>
</evidence>
<reference evidence="8 9" key="1">
    <citation type="submission" date="2017-03" db="EMBL/GenBank/DDBJ databases">
        <authorList>
            <person name="Afonso C.L."/>
            <person name="Miller P.J."/>
            <person name="Scott M.A."/>
            <person name="Spackman E."/>
            <person name="Goraichik I."/>
            <person name="Dimitrov K.M."/>
            <person name="Suarez D.L."/>
            <person name="Swayne D.E."/>
        </authorList>
    </citation>
    <scope>NUCLEOTIDE SEQUENCE [LARGE SCALE GENOMIC DNA]</scope>
    <source>
        <strain evidence="8 9">CECT 7680</strain>
    </source>
</reference>
<feature type="binding site" description="axial binding residue" evidence="6">
    <location>
        <position position="133"/>
    </location>
    <ligand>
        <name>heme c</name>
        <dbReference type="ChEBI" id="CHEBI:61717"/>
    </ligand>
    <ligandPart>
        <name>Fe</name>
        <dbReference type="ChEBI" id="CHEBI:18248"/>
    </ligandPart>
</feature>
<protein>
    <submittedName>
        <fullName evidence="8">Cytochrome c-556</fullName>
    </submittedName>
</protein>
<comment type="PTM">
    <text evidence="7">Binds 1 heme group per subunit.</text>
</comment>
<dbReference type="GO" id="GO:0020037">
    <property type="term" value="F:heme binding"/>
    <property type="evidence" value="ECO:0007669"/>
    <property type="project" value="InterPro"/>
</dbReference>
<organism evidence="8 9">
    <name type="scientific">Pseudoruegeria aquimaris</name>
    <dbReference type="NCBI Taxonomy" id="393663"/>
    <lineage>
        <taxon>Bacteria</taxon>
        <taxon>Pseudomonadati</taxon>
        <taxon>Pseudomonadota</taxon>
        <taxon>Alphaproteobacteria</taxon>
        <taxon>Rhodobacterales</taxon>
        <taxon>Roseobacteraceae</taxon>
        <taxon>Pseudoruegeria</taxon>
    </lineage>
</organism>
<keyword evidence="1" id="KW-0813">Transport</keyword>
<dbReference type="GO" id="GO:0022900">
    <property type="term" value="P:electron transport chain"/>
    <property type="evidence" value="ECO:0007669"/>
    <property type="project" value="InterPro"/>
</dbReference>
<dbReference type="OrthoDB" id="7596534at2"/>
<feature type="binding site" description="covalent" evidence="7">
    <location>
        <position position="129"/>
    </location>
    <ligand>
        <name>heme c</name>
        <dbReference type="ChEBI" id="CHEBI:61717"/>
    </ligand>
</feature>
<keyword evidence="2 7" id="KW-0349">Heme</keyword>
<evidence type="ECO:0000313" key="9">
    <source>
        <dbReference type="Proteomes" id="UP000193409"/>
    </source>
</evidence>
<dbReference type="EMBL" id="FWFQ01000017">
    <property type="protein sequence ID" value="SLN48908.1"/>
    <property type="molecule type" value="Genomic_DNA"/>
</dbReference>
<dbReference type="GO" id="GO:0005506">
    <property type="term" value="F:iron ion binding"/>
    <property type="evidence" value="ECO:0007669"/>
    <property type="project" value="InterPro"/>
</dbReference>
<keyword evidence="3 6" id="KW-0479">Metal-binding</keyword>
<feature type="binding site" description="covalent" evidence="7">
    <location>
        <position position="132"/>
    </location>
    <ligand>
        <name>heme c</name>
        <dbReference type="ChEBI" id="CHEBI:61717"/>
    </ligand>
</feature>
<gene>
    <name evidence="8" type="ORF">PSA7680_02536</name>
</gene>